<evidence type="ECO:0000256" key="3">
    <source>
        <dbReference type="ARBA" id="ARBA00022679"/>
    </source>
</evidence>
<evidence type="ECO:0000256" key="4">
    <source>
        <dbReference type="ARBA" id="ARBA00030285"/>
    </source>
</evidence>
<dbReference type="EC" id="2.7.7.48" evidence="1"/>
<dbReference type="GO" id="GO:0003968">
    <property type="term" value="F:RNA-directed RNA polymerase activity"/>
    <property type="evidence" value="ECO:0007669"/>
    <property type="project" value="UniProtKB-KW"/>
</dbReference>
<dbReference type="GO" id="GO:0039694">
    <property type="term" value="P:viral RNA genome replication"/>
    <property type="evidence" value="ECO:0007669"/>
    <property type="project" value="InterPro"/>
</dbReference>
<keyword evidence="9" id="KW-0548">Nucleotidyltransferase</keyword>
<proteinExistence type="predicted"/>
<protein>
    <recommendedName>
        <fullName evidence="2">RNA-directed RNA polymerase L</fullName>
        <ecNumber evidence="1">2.7.7.48</ecNumber>
    </recommendedName>
    <alternativeName>
        <fullName evidence="4">Large structural protein</fullName>
    </alternativeName>
    <alternativeName>
        <fullName evidence="6">Replicase</fullName>
    </alternativeName>
    <alternativeName>
        <fullName evidence="5">Transcriptase</fullName>
    </alternativeName>
</protein>
<evidence type="ECO:0000256" key="5">
    <source>
        <dbReference type="ARBA" id="ARBA00030436"/>
    </source>
</evidence>
<dbReference type="Pfam" id="PF04196">
    <property type="entry name" value="Bunya_RdRp"/>
    <property type="match status" value="1"/>
</dbReference>
<feature type="compositionally biased region" description="Low complexity" evidence="7">
    <location>
        <begin position="2206"/>
        <end position="2216"/>
    </location>
</feature>
<dbReference type="PROSITE" id="PS50525">
    <property type="entry name" value="RDRP_SSRNA_NEG_SEG"/>
    <property type="match status" value="1"/>
</dbReference>
<organism evidence="9">
    <name type="scientific">Neotermes castaneus bunya-like virus 1</name>
    <dbReference type="NCBI Taxonomy" id="3133466"/>
    <lineage>
        <taxon>Viruses</taxon>
        <taxon>Riboviria</taxon>
        <taxon>Orthornavirae</taxon>
        <taxon>Negarnaviricota</taxon>
        <taxon>Polyploviricotina</taxon>
        <taxon>Ellioviricetes</taxon>
        <taxon>Bunyavirales</taxon>
    </lineage>
</organism>
<feature type="region of interest" description="Disordered" evidence="7">
    <location>
        <begin position="2198"/>
        <end position="2225"/>
    </location>
</feature>
<evidence type="ECO:0000256" key="2">
    <source>
        <dbReference type="ARBA" id="ARBA00018602"/>
    </source>
</evidence>
<reference evidence="9" key="1">
    <citation type="journal article" date="2024" name="Microb. Genom.">
        <title>The hidden RNA viruses in Blattodea (cockroach and termite).</title>
        <authorList>
            <person name="Fan J."/>
            <person name="Jiang S."/>
            <person name="Li W."/>
            <person name="Li J."/>
            <person name="Pang R."/>
            <person name="Wu H."/>
        </authorList>
    </citation>
    <scope>NUCLEOTIDE SEQUENCE</scope>
    <source>
        <strain evidence="9">DE2017</strain>
    </source>
</reference>
<accession>A0AAT9JN40</accession>
<feature type="domain" description="RdRp catalytic" evidence="8">
    <location>
        <begin position="1163"/>
        <end position="1342"/>
    </location>
</feature>
<dbReference type="InterPro" id="IPR007322">
    <property type="entry name" value="RNA_pol_bunyavir"/>
</dbReference>
<evidence type="ECO:0000256" key="1">
    <source>
        <dbReference type="ARBA" id="ARBA00012494"/>
    </source>
</evidence>
<evidence type="ECO:0000313" key="9">
    <source>
        <dbReference type="EMBL" id="DBA56512.1"/>
    </source>
</evidence>
<evidence type="ECO:0000259" key="8">
    <source>
        <dbReference type="PROSITE" id="PS50525"/>
    </source>
</evidence>
<name>A0AAT9JN40_9VIRU</name>
<sequence>MADYMLKLAELKNKLEVNHDALCSLFDKDQISGELLANYQELLEKIRHDCVVTAVASRYDVDTEEKTFHHHLNGLVGEKVMSAALTNRDFDKTPDLFYKSEERDPRTNRLTIRLCFIEIAVTRSYAATVNRKVSKYAGIIEDFGSYVKKGNPGCFLISKFITIVISAIENNWASEFQRLGHSCRSNEVEEAAHNLFLIANNYCSLVPDRQYLLSTYEQRAYRAARAHETNEENPIDVAKLNFKEIDHIISKLDNIMEDHHFPVQADSKHCFEKLHEYLANNWKTINTKFQEPNDQNIRKAQVETTKEINSSFEELDFNQRSPTCHFAYTEKNVNDQHSSYASRFVEAAEHILKIESEEPSAHFVKDIFNLKRLNEVDKEVFFSEKPLENWNDVKKMLDNVKEPKVLKDKNLHSKSKFILAEAGVKQKKAFKTLRGHESVRIMRNLKWWEAENWDKIALEVERKSDWLILQRSQIKQSDFKSEDDALTKICQKWRNTHLFELENHIHIIAQNVLYRGPRVGRGIQVLNTGNKDVWFIILPGGDVTKDRGDVRFIQVLIVNTKQYKEQGLNIVFNYDLVKDYYEVGEKTILVTRWLSLNRERWVHIERTIILPFVIMMDHRMNIPMTSFKELVFAYFYSAYGCQSKISAILDNFRYMIPGAMSMYSGIAEYIKDKMVIAVKTSGQAWLLKKLFKVVRKYASESKELKTEDLLFVDEELDDDTGGLHGSLSSPFVKKFKWFHKDHAMGEIYIAFHLTGKSFHDPIFRDVNFVKDVMGGEVEFKDKFGNYEQSKVENGFPLEEVDIVMQQGRGGLYCRDLVLLSGHEATVPVSSNRDAFLLNLQQERLTEGVLSEKLLTSTKSAIESHGFNSKGKYELKTSTLLEMTLRQVEENCKDVINAIKSELKKHEEVVINLMSENLKHLNVVAPEPEVSGGSSGDLASSEGSNDSLRLKLRDLKKQQDMRMKDIFPELEKNEQNVKEKILAISNRSERLKELGDHLDRMKLQNLETDIFQNISSTVTLAIRGKNYTIGSEMYDNILSKYDTLVDRAGMKTLYELADEIDTMNLAKNHPLSNGVLRRDSPLGLALSNLETIPIYRIVPKGQRTQKDREIFVQNSSRYVTFVEEHIFRAICRMLPNECITESGDDKMTKLKKLYERGQVWKAKASKDTNCKMTRHVRYITGDMSKFSNHDTAWRLRTFIEGGEENLPKSVYKILLSLIKLATRKRVVAPNSLITKFNDGEFDPDDPLFELFSKCDSEFPECAMKQNWLQGMRNFIASSASVGACMTMAKFFHKIAPGELYFDFLVHSDDWAICYGFSHPEVSQVMKYDFAWRRKLNINSDKDVDRFMLTTIFTIFKLNNLTVSVKKSSVSDKFVEFVSYVVNGGSCYMGYEKQLISIFSEKPCKGTQEDCSSLLSQSSGAIQKGCDSTVADMFIHFAMERLRNDYSMGEGQKLDPCSKLKIKRDMLPLCMFPNLKVSSLDMTLTSVNSHDFRLVNNLYKEIVVNGSTDEEVINAGKLVTCMSVIELGKKPGFSCKTEVDTDDNFIPGLCFRPQSVEKLVEKMEARKTFDLFILKHIMNYDFTSSINKPTDFMFSLLHNHMKLFDPEVLHSIAGKNKINFLRLRGTFKTRKSVKFNSDDFYDTFENCFLKLKAWMDLTTLESLKRDITILKLLTENLNTTDKRVANWLSETNYKMSAQNKKSIRSLVKMPILTKMTTFINPVRVLLTHELNPLRFHLNKMIFKNQACLESDKATLRNFLKISGYHQCKSHPERKHNLERIAKFFPPMTSKLILTVPKKYNISLEICLRWVKQNNTFLYKKAFTNETGKLEDLMSYVTEKKRSKLECQNEISELAMITRLAIDEVTQDLIVTSKANESIRDIVLRLKLQCIDRNVELSEKYRLMFAFLEKYYLNSEEQCRKNFSKEVSFVRLKNDRKWNRKTPYRNAQMLLTKAHAGALFTFNEGLLTVDFSHHYQSRYIKEFLEFFYRVHKRSVSFDTYQYFQEDEDLRFASRRHYYIVGYAGNYEIVDLKDERFQPKSCRGILRDNMKLDLPDKSGKVVITENMECKLEGAIVGQLRFYQGFQYSDTYRIKGWQSLFDINKVIEEGLLVHFVYNFRESLNINLLDFVNKERIFPRELIYLKYFMYEYERIMFPEPASENYQEWKAVQSMRDDRRFTLVKSLQEDEEEEYEGIGRVVFESSESEDETSLSTETSTGDSAPTGSSGSDWEKEVLKMMKRKTKKETKERTEKITLKYTPQEEKQFKENKLSDLDDWCAKVGFRVNLTGVTYLMIMIMMWYIFGDDQEDLKIDVTPGDEKKIKHTNFITAFFKYQALQRDIEWSKDLTKRRLKAEIQKYKLREKVLDYDCSRIVKLTALEMKKSMRQDSSDEDQ</sequence>
<dbReference type="GO" id="GO:0006351">
    <property type="term" value="P:DNA-templated transcription"/>
    <property type="evidence" value="ECO:0007669"/>
    <property type="project" value="InterPro"/>
</dbReference>
<evidence type="ECO:0000256" key="7">
    <source>
        <dbReference type="SAM" id="MobiDB-lite"/>
    </source>
</evidence>
<dbReference type="EMBL" id="BK067066">
    <property type="protein sequence ID" value="DBA56512.1"/>
    <property type="molecule type" value="Genomic_RNA"/>
</dbReference>
<evidence type="ECO:0000256" key="6">
    <source>
        <dbReference type="ARBA" id="ARBA00031012"/>
    </source>
</evidence>
<dbReference type="InterPro" id="IPR007099">
    <property type="entry name" value="RNA-dir_pol_NSvirus"/>
</dbReference>
<keyword evidence="9" id="KW-0696">RNA-directed RNA polymerase</keyword>
<keyword evidence="3" id="KW-0808">Transferase</keyword>
<feature type="region of interest" description="Disordered" evidence="7">
    <location>
        <begin position="925"/>
        <end position="944"/>
    </location>
</feature>